<dbReference type="GO" id="GO:0008360">
    <property type="term" value="P:regulation of cell shape"/>
    <property type="evidence" value="ECO:0007669"/>
    <property type="project" value="UniProtKB-KW"/>
</dbReference>
<dbReference type="InterPro" id="IPR004391">
    <property type="entry name" value="Glu_race"/>
</dbReference>
<evidence type="ECO:0000256" key="4">
    <source>
        <dbReference type="ARBA" id="ARBA00022984"/>
    </source>
</evidence>
<feature type="binding site" evidence="7">
    <location>
        <begin position="78"/>
        <end position="79"/>
    </location>
    <ligand>
        <name>substrate</name>
    </ligand>
</feature>
<dbReference type="Gene3D" id="3.40.50.1860">
    <property type="match status" value="2"/>
</dbReference>
<dbReference type="InterPro" id="IPR015942">
    <property type="entry name" value="Asp/Glu/hydantoin_racemase"/>
</dbReference>
<dbReference type="PANTHER" id="PTHR21198">
    <property type="entry name" value="GLUTAMATE RACEMASE"/>
    <property type="match status" value="1"/>
</dbReference>
<dbReference type="PANTHER" id="PTHR21198:SF2">
    <property type="entry name" value="GLUTAMATE RACEMASE"/>
    <property type="match status" value="1"/>
</dbReference>
<dbReference type="EC" id="5.1.1.3" evidence="2 7"/>
<feature type="region of interest" description="Disordered" evidence="8">
    <location>
        <begin position="1"/>
        <end position="22"/>
    </location>
</feature>
<dbReference type="AlphaFoldDB" id="A0A1G4PZC7"/>
<evidence type="ECO:0000256" key="2">
    <source>
        <dbReference type="ARBA" id="ARBA00013090"/>
    </source>
</evidence>
<dbReference type="PROSITE" id="PS00923">
    <property type="entry name" value="ASP_GLU_RACEMASE_1"/>
    <property type="match status" value="1"/>
</dbReference>
<dbReference type="GO" id="GO:0071555">
    <property type="term" value="P:cell wall organization"/>
    <property type="evidence" value="ECO:0007669"/>
    <property type="project" value="UniProtKB-KW"/>
</dbReference>
<evidence type="ECO:0000256" key="7">
    <source>
        <dbReference type="HAMAP-Rule" id="MF_00258"/>
    </source>
</evidence>
<dbReference type="EMBL" id="FMTP01000001">
    <property type="protein sequence ID" value="SCW37663.1"/>
    <property type="molecule type" value="Genomic_DNA"/>
</dbReference>
<gene>
    <name evidence="7" type="primary">murI</name>
    <name evidence="9" type="ORF">SAMN05660859_0869</name>
</gene>
<dbReference type="PROSITE" id="PS00924">
    <property type="entry name" value="ASP_GLU_RACEMASE_2"/>
    <property type="match status" value="1"/>
</dbReference>
<comment type="function">
    <text evidence="7">Provides the (R)-glutamate required for cell wall biosynthesis.</text>
</comment>
<keyword evidence="3 7" id="KW-0133">Cell shape</keyword>
<dbReference type="InterPro" id="IPR033134">
    <property type="entry name" value="Asp/Glu_racemase_AS_2"/>
</dbReference>
<dbReference type="InterPro" id="IPR001920">
    <property type="entry name" value="Asp/Glu_race"/>
</dbReference>
<feature type="binding site" evidence="7">
    <location>
        <begin position="111"/>
        <end position="112"/>
    </location>
    <ligand>
        <name>substrate</name>
    </ligand>
</feature>
<evidence type="ECO:0000313" key="10">
    <source>
        <dbReference type="Proteomes" id="UP000198889"/>
    </source>
</evidence>
<evidence type="ECO:0000313" key="9">
    <source>
        <dbReference type="EMBL" id="SCW37663.1"/>
    </source>
</evidence>
<feature type="active site" description="Proton donor/acceptor" evidence="7">
    <location>
        <position position="110"/>
    </location>
</feature>
<evidence type="ECO:0000256" key="3">
    <source>
        <dbReference type="ARBA" id="ARBA00022960"/>
    </source>
</evidence>
<reference evidence="10" key="1">
    <citation type="submission" date="2016-10" db="EMBL/GenBank/DDBJ databases">
        <authorList>
            <person name="Varghese N."/>
            <person name="Submissions S."/>
        </authorList>
    </citation>
    <scope>NUCLEOTIDE SEQUENCE [LARGE SCALE GENOMIC DNA]</scope>
    <source>
        <strain evidence="10">CGMCC 1.1761</strain>
    </source>
</reference>
<protein>
    <recommendedName>
        <fullName evidence="2 7">Glutamate racemase</fullName>
        <ecNumber evidence="2 7">5.1.1.3</ecNumber>
    </recommendedName>
</protein>
<dbReference type="InterPro" id="IPR018187">
    <property type="entry name" value="Asp/Glu_racemase_AS_1"/>
</dbReference>
<evidence type="ECO:0000256" key="8">
    <source>
        <dbReference type="SAM" id="MobiDB-lite"/>
    </source>
</evidence>
<accession>A0A1G4PZC7</accession>
<dbReference type="HAMAP" id="MF_00258">
    <property type="entry name" value="Glu_racemase"/>
    <property type="match status" value="1"/>
</dbReference>
<dbReference type="NCBIfam" id="TIGR00067">
    <property type="entry name" value="glut_race"/>
    <property type="match status" value="1"/>
</dbReference>
<dbReference type="GO" id="GO:0009252">
    <property type="term" value="P:peptidoglycan biosynthetic process"/>
    <property type="evidence" value="ECO:0007669"/>
    <property type="project" value="UniProtKB-UniRule"/>
</dbReference>
<keyword evidence="10" id="KW-1185">Reference proteome</keyword>
<comment type="similarity">
    <text evidence="7">Belongs to the aspartate/glutamate racemases family.</text>
</comment>
<feature type="binding site" evidence="7">
    <location>
        <begin position="46"/>
        <end position="47"/>
    </location>
    <ligand>
        <name>substrate</name>
    </ligand>
</feature>
<comment type="pathway">
    <text evidence="7">Cell wall biogenesis; peptidoglycan biosynthesis.</text>
</comment>
<dbReference type="UniPathway" id="UPA00219"/>
<dbReference type="Proteomes" id="UP000198889">
    <property type="component" value="Unassembled WGS sequence"/>
</dbReference>
<evidence type="ECO:0000256" key="5">
    <source>
        <dbReference type="ARBA" id="ARBA00023235"/>
    </source>
</evidence>
<name>A0A1G4PZC7_9HYPH</name>
<evidence type="ECO:0000256" key="1">
    <source>
        <dbReference type="ARBA" id="ARBA00001602"/>
    </source>
</evidence>
<organism evidence="9 10">
    <name type="scientific">Ancylobacter rudongensis</name>
    <dbReference type="NCBI Taxonomy" id="177413"/>
    <lineage>
        <taxon>Bacteria</taxon>
        <taxon>Pseudomonadati</taxon>
        <taxon>Pseudomonadota</taxon>
        <taxon>Alphaproteobacteria</taxon>
        <taxon>Hyphomicrobiales</taxon>
        <taxon>Xanthobacteraceae</taxon>
        <taxon>Ancylobacter</taxon>
    </lineage>
</organism>
<keyword evidence="6 7" id="KW-0961">Cell wall biogenesis/degradation</keyword>
<feature type="active site" description="Proton donor/acceptor" evidence="7">
    <location>
        <position position="224"/>
    </location>
</feature>
<keyword evidence="4 7" id="KW-0573">Peptidoglycan synthesis</keyword>
<dbReference type="GO" id="GO:0008881">
    <property type="term" value="F:glutamate racemase activity"/>
    <property type="evidence" value="ECO:0007669"/>
    <property type="project" value="UniProtKB-UniRule"/>
</dbReference>
<feature type="binding site" evidence="7">
    <location>
        <begin position="225"/>
        <end position="226"/>
    </location>
    <ligand>
        <name>substrate</name>
    </ligand>
</feature>
<comment type="catalytic activity">
    <reaction evidence="1 7">
        <text>L-glutamate = D-glutamate</text>
        <dbReference type="Rhea" id="RHEA:12813"/>
        <dbReference type="ChEBI" id="CHEBI:29985"/>
        <dbReference type="ChEBI" id="CHEBI:29986"/>
        <dbReference type="EC" id="5.1.1.3"/>
    </reaction>
</comment>
<dbReference type="SUPFAM" id="SSF53681">
    <property type="entry name" value="Aspartate/glutamate racemase"/>
    <property type="match status" value="2"/>
</dbReference>
<sequence length="307" mass="32271">MRIEASPVTAAGVHGVSSPASSTGAAAVSSVRTPAALRAPTILVFDSGLGGLSVFRELARTRPDARFIYAADDAAFPYGALSETALVARVMAVMEHLIARTAPDAVVVSCNTASTLVLPPLRARFPIPFVGTVPAIKPACESSLTRQVSVLATPGTVRRDYTQKLIHDFAGDCRVTLVGSTRLAPLAEAAMRGDAVSDEEIAAEIAPAFVREGRARTDTVVLACTHYPLLLDRLQKVAPWPVRWIDPAPAIARRLSSLIGPVAFAASPAPMRLFSTGQPLDPALVERIGGRRTRAGEILVMDAPAPA</sequence>
<dbReference type="STRING" id="177413.SAMN05660859_0869"/>
<proteinExistence type="inferred from homology"/>
<keyword evidence="5 7" id="KW-0413">Isomerase</keyword>
<dbReference type="Pfam" id="PF01177">
    <property type="entry name" value="Asp_Glu_race"/>
    <property type="match status" value="1"/>
</dbReference>
<evidence type="ECO:0000256" key="6">
    <source>
        <dbReference type="ARBA" id="ARBA00023316"/>
    </source>
</evidence>